<dbReference type="InterPro" id="IPR027417">
    <property type="entry name" value="P-loop_NTPase"/>
</dbReference>
<dbReference type="GO" id="GO:0008974">
    <property type="term" value="F:phosphoribulokinase activity"/>
    <property type="evidence" value="ECO:0007669"/>
    <property type="project" value="UniProtKB-EC"/>
</dbReference>
<organism evidence="9">
    <name type="scientific">uncultured bacterium pAP3</name>
    <dbReference type="NCBI Taxonomy" id="1781154"/>
    <lineage>
        <taxon>Bacteria</taxon>
        <taxon>environmental samples</taxon>
    </lineage>
</organism>
<dbReference type="SUPFAM" id="SSF52540">
    <property type="entry name" value="P-loop containing nucleoside triphosphate hydrolases"/>
    <property type="match status" value="1"/>
</dbReference>
<evidence type="ECO:0000259" key="8">
    <source>
        <dbReference type="Pfam" id="PF00485"/>
    </source>
</evidence>
<reference evidence="9" key="1">
    <citation type="journal article" date="2016" name="Sci. Rep.">
        <title>Triclosan Resistome from Metagenome Reveals Diverse Enoyl Acyl Carrier Protein Reductases and Selective Enrichment of Triclosan Resistance Genes.</title>
        <authorList>
            <person name="Khan R."/>
            <person name="Kong H.G."/>
            <person name="Jung Y.H."/>
            <person name="Choi J."/>
            <person name="Baek K.Y."/>
            <person name="Hwang E.C."/>
            <person name="Lee S.W."/>
        </authorList>
    </citation>
    <scope>NUCLEOTIDE SEQUENCE</scope>
</reference>
<feature type="domain" description="Phosphoribulokinase/uridine kinase" evidence="8">
    <location>
        <begin position="7"/>
        <end position="214"/>
    </location>
</feature>
<evidence type="ECO:0000256" key="5">
    <source>
        <dbReference type="ARBA" id="ARBA00022777"/>
    </source>
</evidence>
<comment type="similarity">
    <text evidence="1">Belongs to the phosphoribulokinase family.</text>
</comment>
<protein>
    <recommendedName>
        <fullName evidence="2">phosphoribulokinase</fullName>
        <ecNumber evidence="2">2.7.1.19</ecNumber>
    </recommendedName>
</protein>
<accession>A0A1C9U4K4</accession>
<dbReference type="InterPro" id="IPR006082">
    <property type="entry name" value="PRK"/>
</dbReference>
<keyword evidence="3" id="KW-0808">Transferase</keyword>
<keyword evidence="5 9" id="KW-0418">Kinase</keyword>
<evidence type="ECO:0000256" key="3">
    <source>
        <dbReference type="ARBA" id="ARBA00022679"/>
    </source>
</evidence>
<keyword evidence="6" id="KW-0067">ATP-binding</keyword>
<dbReference type="Gene3D" id="3.40.50.300">
    <property type="entry name" value="P-loop containing nucleotide triphosphate hydrolases"/>
    <property type="match status" value="1"/>
</dbReference>
<evidence type="ECO:0000256" key="1">
    <source>
        <dbReference type="ARBA" id="ARBA00009719"/>
    </source>
</evidence>
<name>A0A1C9U4K4_9BACT</name>
<dbReference type="AlphaFoldDB" id="A0A1C9U4K4"/>
<sequence>MSARHPIIAVTGASGAGTSTAKKAFERIFDSLRLKAVYVEGDSFHAYDREQMRARLEKARIRSENISHFGPAANLLDKLERLFRDYGARGGGLMRRYLHTESEALEAGQAVGTFTPWEKVPPGTDMLFYEGLHGGVVTSEVNVARHVDLLIGVTPIVNLEWIQKIKRDREERGHHPEDVTNTILRRMPDYVNYITPQFSRTDVNFQRVPLVDTSNPFIERDIPKQEESLVVIHFQLNSRLEPNIGKLVDSIPGARLSRPTTLIVPGEHMDEAMETILRPAVKRLIAHMRKARHQAEQEE</sequence>
<dbReference type="PRINTS" id="PR00478">
    <property type="entry name" value="PHRIBLKINASE"/>
</dbReference>
<proteinExistence type="inferred from homology"/>
<dbReference type="GO" id="GO:0005975">
    <property type="term" value="P:carbohydrate metabolic process"/>
    <property type="evidence" value="ECO:0007669"/>
    <property type="project" value="InterPro"/>
</dbReference>
<dbReference type="EMBL" id="KT982359">
    <property type="protein sequence ID" value="AOR51070.1"/>
    <property type="molecule type" value="Genomic_DNA"/>
</dbReference>
<evidence type="ECO:0000313" key="9">
    <source>
        <dbReference type="EMBL" id="AOR51070.1"/>
    </source>
</evidence>
<evidence type="ECO:0000256" key="6">
    <source>
        <dbReference type="ARBA" id="ARBA00022840"/>
    </source>
</evidence>
<keyword evidence="4" id="KW-0547">Nucleotide-binding</keyword>
<dbReference type="NCBIfam" id="NF011997">
    <property type="entry name" value="PRK15453.1"/>
    <property type="match status" value="1"/>
</dbReference>
<dbReference type="EC" id="2.7.1.19" evidence="2"/>
<comment type="catalytic activity">
    <reaction evidence="7">
        <text>D-ribulose 5-phosphate + ATP = D-ribulose 1,5-bisphosphate + ADP + H(+)</text>
        <dbReference type="Rhea" id="RHEA:19365"/>
        <dbReference type="ChEBI" id="CHEBI:15378"/>
        <dbReference type="ChEBI" id="CHEBI:30616"/>
        <dbReference type="ChEBI" id="CHEBI:57870"/>
        <dbReference type="ChEBI" id="CHEBI:58121"/>
        <dbReference type="ChEBI" id="CHEBI:456216"/>
        <dbReference type="EC" id="2.7.1.19"/>
    </reaction>
</comment>
<dbReference type="Pfam" id="PF00485">
    <property type="entry name" value="PRK"/>
    <property type="match status" value="1"/>
</dbReference>
<evidence type="ECO:0000256" key="2">
    <source>
        <dbReference type="ARBA" id="ARBA00012042"/>
    </source>
</evidence>
<evidence type="ECO:0000256" key="7">
    <source>
        <dbReference type="ARBA" id="ARBA00047663"/>
    </source>
</evidence>
<dbReference type="GO" id="GO:0005524">
    <property type="term" value="F:ATP binding"/>
    <property type="evidence" value="ECO:0007669"/>
    <property type="project" value="UniProtKB-KW"/>
</dbReference>
<dbReference type="InterPro" id="IPR006083">
    <property type="entry name" value="PRK/URK"/>
</dbReference>
<evidence type="ECO:0000256" key="4">
    <source>
        <dbReference type="ARBA" id="ARBA00022741"/>
    </source>
</evidence>